<dbReference type="EMBL" id="AP019308">
    <property type="protein sequence ID" value="BBH22976.1"/>
    <property type="molecule type" value="Genomic_DNA"/>
</dbReference>
<evidence type="ECO:0000313" key="2">
    <source>
        <dbReference type="Proteomes" id="UP000275368"/>
    </source>
</evidence>
<proteinExistence type="predicted"/>
<dbReference type="InterPro" id="IPR007235">
    <property type="entry name" value="Glyco_trans_28_C"/>
</dbReference>
<dbReference type="SUPFAM" id="SSF53756">
    <property type="entry name" value="UDP-Glycosyltransferase/glycogen phosphorylase"/>
    <property type="match status" value="1"/>
</dbReference>
<dbReference type="KEGG" id="pbk:Back11_43210"/>
<dbReference type="Pfam" id="PF04101">
    <property type="entry name" value="Glyco_tran_28_C"/>
    <property type="match status" value="1"/>
</dbReference>
<dbReference type="Gene3D" id="3.40.50.2000">
    <property type="entry name" value="Glycogen Phosphorylase B"/>
    <property type="match status" value="1"/>
</dbReference>
<dbReference type="NCBIfam" id="NF041548">
    <property type="entry name" value="PssE"/>
    <property type="match status" value="1"/>
</dbReference>
<dbReference type="GO" id="GO:0016758">
    <property type="term" value="F:hexosyltransferase activity"/>
    <property type="evidence" value="ECO:0007669"/>
    <property type="project" value="InterPro"/>
</dbReference>
<dbReference type="AlphaFoldDB" id="A0A3G9IWT3"/>
<sequence>MILLSLGTQDFQFERLLREIDRLIETGVIKEEVFAQIGYNDYKPRHYAYRPFTDFQEFDALLQECSFLITHGGTGTIVGGLKKGKKIIAVPRLKKYNEHVDDHQLEIIGYFSENKLIIGLDEVEELETAIHEIESFHTKKFVSGNEKIIGLIDALAKQIE</sequence>
<organism evidence="1 2">
    <name type="scientific">Paenibacillus baekrokdamisoli</name>
    <dbReference type="NCBI Taxonomy" id="1712516"/>
    <lineage>
        <taxon>Bacteria</taxon>
        <taxon>Bacillati</taxon>
        <taxon>Bacillota</taxon>
        <taxon>Bacilli</taxon>
        <taxon>Bacillales</taxon>
        <taxon>Paenibacillaceae</taxon>
        <taxon>Paenibacillus</taxon>
    </lineage>
</organism>
<evidence type="ECO:0000313" key="1">
    <source>
        <dbReference type="EMBL" id="BBH22976.1"/>
    </source>
</evidence>
<gene>
    <name evidence="1" type="ORF">Back11_43210</name>
</gene>
<dbReference type="Proteomes" id="UP000275368">
    <property type="component" value="Chromosome"/>
</dbReference>
<keyword evidence="1" id="KW-0808">Transferase</keyword>
<protein>
    <submittedName>
        <fullName evidence="1">Beta-1,4-galactosyltransferase</fullName>
    </submittedName>
</protein>
<dbReference type="InterPro" id="IPR048097">
    <property type="entry name" value="Cps14G-like"/>
</dbReference>
<accession>A0A3G9IWT3</accession>
<keyword evidence="1" id="KW-0328">Glycosyltransferase</keyword>
<dbReference type="RefSeq" id="WP_125661915.1">
    <property type="nucleotide sequence ID" value="NZ_AP019308.1"/>
</dbReference>
<reference evidence="1 2" key="1">
    <citation type="submission" date="2018-11" db="EMBL/GenBank/DDBJ databases">
        <title>Complete genome sequence of Paenibacillus baekrokdamisoli strain KCTC 33723.</title>
        <authorList>
            <person name="Kang S.W."/>
            <person name="Lee K.C."/>
            <person name="Kim K.K."/>
            <person name="Kim J.S."/>
            <person name="Kim D.S."/>
            <person name="Ko S.H."/>
            <person name="Yang S.H."/>
            <person name="Lee J.S."/>
        </authorList>
    </citation>
    <scope>NUCLEOTIDE SEQUENCE [LARGE SCALE GENOMIC DNA]</scope>
    <source>
        <strain evidence="1 2">KCTC 33723</strain>
    </source>
</reference>
<name>A0A3G9IWT3_9BACL</name>
<keyword evidence="2" id="KW-1185">Reference proteome</keyword>
<dbReference type="OrthoDB" id="9814973at2"/>